<evidence type="ECO:0000259" key="9">
    <source>
        <dbReference type="PROSITE" id="PS51405"/>
    </source>
</evidence>
<name>A0A8E2AZJ6_9APHY</name>
<keyword evidence="8" id="KW-0812">Transmembrane</keyword>
<dbReference type="Proteomes" id="UP000250043">
    <property type="component" value="Unassembled WGS sequence"/>
</dbReference>
<protein>
    <submittedName>
        <fullName evidence="10">Cloroperoxidase</fullName>
    </submittedName>
</protein>
<reference evidence="10 11" key="1">
    <citation type="submission" date="2016-07" db="EMBL/GenBank/DDBJ databases">
        <title>Draft genome of the white-rot fungus Obba rivulosa 3A-2.</title>
        <authorList>
            <consortium name="DOE Joint Genome Institute"/>
            <person name="Miettinen O."/>
            <person name="Riley R."/>
            <person name="Acob R."/>
            <person name="Barry K."/>
            <person name="Cullen D."/>
            <person name="De Vries R."/>
            <person name="Hainaut M."/>
            <person name="Hatakka A."/>
            <person name="Henrissat B."/>
            <person name="Hilden K."/>
            <person name="Kuo R."/>
            <person name="Labutti K."/>
            <person name="Lipzen A."/>
            <person name="Makela M.R."/>
            <person name="Sandor L."/>
            <person name="Spatafora J.W."/>
            <person name="Grigoriev I.V."/>
            <person name="Hibbett D.S."/>
        </authorList>
    </citation>
    <scope>NUCLEOTIDE SEQUENCE [LARGE SCALE GENOMIC DNA]</scope>
    <source>
        <strain evidence="10 11">3A-2</strain>
    </source>
</reference>
<dbReference type="InterPro" id="IPR036851">
    <property type="entry name" value="Chloroperoxidase-like_sf"/>
</dbReference>
<keyword evidence="8" id="KW-1133">Transmembrane helix</keyword>
<evidence type="ECO:0000313" key="11">
    <source>
        <dbReference type="Proteomes" id="UP000250043"/>
    </source>
</evidence>
<dbReference type="AlphaFoldDB" id="A0A8E2AZJ6"/>
<dbReference type="GO" id="GO:0004601">
    <property type="term" value="F:peroxidase activity"/>
    <property type="evidence" value="ECO:0007669"/>
    <property type="project" value="UniProtKB-KW"/>
</dbReference>
<keyword evidence="4" id="KW-0479">Metal-binding</keyword>
<evidence type="ECO:0000256" key="7">
    <source>
        <dbReference type="ARBA" id="ARBA00025795"/>
    </source>
</evidence>
<evidence type="ECO:0000256" key="8">
    <source>
        <dbReference type="SAM" id="Phobius"/>
    </source>
</evidence>
<keyword evidence="6" id="KW-0408">Iron</keyword>
<gene>
    <name evidence="10" type="ORF">OBBRIDRAFT_729774</name>
</gene>
<comment type="cofactor">
    <cofactor evidence="1">
        <name>heme b</name>
        <dbReference type="ChEBI" id="CHEBI:60344"/>
    </cofactor>
</comment>
<evidence type="ECO:0000256" key="2">
    <source>
        <dbReference type="ARBA" id="ARBA00022559"/>
    </source>
</evidence>
<dbReference type="SUPFAM" id="SSF47571">
    <property type="entry name" value="Cloroperoxidase"/>
    <property type="match status" value="1"/>
</dbReference>
<evidence type="ECO:0000256" key="5">
    <source>
        <dbReference type="ARBA" id="ARBA00023002"/>
    </source>
</evidence>
<keyword evidence="2 10" id="KW-0575">Peroxidase</keyword>
<evidence type="ECO:0000256" key="3">
    <source>
        <dbReference type="ARBA" id="ARBA00022617"/>
    </source>
</evidence>
<keyword evidence="8" id="KW-0472">Membrane</keyword>
<keyword evidence="3" id="KW-0349">Heme</keyword>
<proteinExistence type="inferred from homology"/>
<dbReference type="PANTHER" id="PTHR33577:SF9">
    <property type="entry name" value="PEROXIDASE STCC"/>
    <property type="match status" value="1"/>
</dbReference>
<dbReference type="GO" id="GO:0046872">
    <property type="term" value="F:metal ion binding"/>
    <property type="evidence" value="ECO:0007669"/>
    <property type="project" value="UniProtKB-KW"/>
</dbReference>
<keyword evidence="5" id="KW-0560">Oxidoreductase</keyword>
<evidence type="ECO:0000256" key="6">
    <source>
        <dbReference type="ARBA" id="ARBA00023004"/>
    </source>
</evidence>
<evidence type="ECO:0000256" key="4">
    <source>
        <dbReference type="ARBA" id="ARBA00022723"/>
    </source>
</evidence>
<dbReference type="PANTHER" id="PTHR33577">
    <property type="entry name" value="STERIGMATOCYSTIN BIOSYNTHESIS PEROXIDASE STCC-RELATED"/>
    <property type="match status" value="1"/>
</dbReference>
<dbReference type="Pfam" id="PF01328">
    <property type="entry name" value="Peroxidase_2"/>
    <property type="match status" value="1"/>
</dbReference>
<dbReference type="Gene3D" id="1.10.489.10">
    <property type="entry name" value="Chloroperoxidase-like"/>
    <property type="match status" value="1"/>
</dbReference>
<accession>A0A8E2AZJ6</accession>
<comment type="similarity">
    <text evidence="7">Belongs to the chloroperoxidase family.</text>
</comment>
<dbReference type="InterPro" id="IPR000028">
    <property type="entry name" value="Chloroperoxidase"/>
</dbReference>
<dbReference type="OrthoDB" id="407298at2759"/>
<dbReference type="PROSITE" id="PS51405">
    <property type="entry name" value="HEME_HALOPEROXIDASE"/>
    <property type="match status" value="1"/>
</dbReference>
<organism evidence="10 11">
    <name type="scientific">Obba rivulosa</name>
    <dbReference type="NCBI Taxonomy" id="1052685"/>
    <lineage>
        <taxon>Eukaryota</taxon>
        <taxon>Fungi</taxon>
        <taxon>Dikarya</taxon>
        <taxon>Basidiomycota</taxon>
        <taxon>Agaricomycotina</taxon>
        <taxon>Agaricomycetes</taxon>
        <taxon>Polyporales</taxon>
        <taxon>Gelatoporiaceae</taxon>
        <taxon>Obba</taxon>
    </lineage>
</organism>
<feature type="transmembrane region" description="Helical" evidence="8">
    <location>
        <begin position="65"/>
        <end position="85"/>
    </location>
</feature>
<feature type="domain" description="Heme haloperoxidase family profile" evidence="9">
    <location>
        <begin position="12"/>
        <end position="224"/>
    </location>
</feature>
<evidence type="ECO:0000256" key="1">
    <source>
        <dbReference type="ARBA" id="ARBA00001970"/>
    </source>
</evidence>
<keyword evidence="11" id="KW-1185">Reference proteome</keyword>
<dbReference type="EMBL" id="KV722394">
    <property type="protein sequence ID" value="OCH90977.1"/>
    <property type="molecule type" value="Genomic_DNA"/>
</dbReference>
<sequence length="241" mass="27276">MDHPTSSTPLLPQNAFIHPPPGDSSFSRSPCPGLNALANHGIIPRDGRRISILQFVRAMRDVYNFSWVLAFVLALVGVLACGNGWSVNLHDLARHNIIEHDDSIAHDNSTLDAFYAPVQPDRSLIDQFLQLSPRPYLTLHDFVTARARRDTASSQPLSKVHARVAYGEAVLAFLVLSVQDKPKPGDVGERMVPKSFLEEWFWEEKFPHGWARPYRTIGFWQVYRESNKFRDMVITMRGLDG</sequence>
<evidence type="ECO:0000313" key="10">
    <source>
        <dbReference type="EMBL" id="OCH90977.1"/>
    </source>
</evidence>